<evidence type="ECO:0000259" key="4">
    <source>
        <dbReference type="Pfam" id="PF08241"/>
    </source>
</evidence>
<evidence type="ECO:0000256" key="3">
    <source>
        <dbReference type="ARBA" id="ARBA00022679"/>
    </source>
</evidence>
<dbReference type="EMBL" id="FNAD01000001">
    <property type="protein sequence ID" value="SDD05230.1"/>
    <property type="molecule type" value="Genomic_DNA"/>
</dbReference>
<keyword evidence="2 5" id="KW-0489">Methyltransferase</keyword>
<reference evidence="6" key="1">
    <citation type="submission" date="2016-10" db="EMBL/GenBank/DDBJ databases">
        <authorList>
            <person name="Varghese N."/>
            <person name="Submissions S."/>
        </authorList>
    </citation>
    <scope>NUCLEOTIDE SEQUENCE [LARGE SCALE GENOMIC DNA]</scope>
    <source>
        <strain evidence="6">CGMCC 4.3516</strain>
    </source>
</reference>
<dbReference type="AlphaFoldDB" id="A0A1G6RKN9"/>
<dbReference type="Gene3D" id="3.40.50.150">
    <property type="entry name" value="Vaccinia Virus protein VP39"/>
    <property type="match status" value="1"/>
</dbReference>
<dbReference type="InterPro" id="IPR051052">
    <property type="entry name" value="Diverse_substrate_MTase"/>
</dbReference>
<dbReference type="InterPro" id="IPR029063">
    <property type="entry name" value="SAM-dependent_MTases_sf"/>
</dbReference>
<dbReference type="PANTHER" id="PTHR44942">
    <property type="entry name" value="METHYLTRANSF_11 DOMAIN-CONTAINING PROTEIN"/>
    <property type="match status" value="1"/>
</dbReference>
<accession>A0A1G6RKN9</accession>
<evidence type="ECO:0000313" key="6">
    <source>
        <dbReference type="Proteomes" id="UP000198949"/>
    </source>
</evidence>
<dbReference type="GO" id="GO:0008757">
    <property type="term" value="F:S-adenosylmethionine-dependent methyltransferase activity"/>
    <property type="evidence" value="ECO:0007669"/>
    <property type="project" value="InterPro"/>
</dbReference>
<evidence type="ECO:0000256" key="1">
    <source>
        <dbReference type="ARBA" id="ARBA00008361"/>
    </source>
</evidence>
<dbReference type="STRING" id="58114.SAMN05216270_101542"/>
<organism evidence="5 6">
    <name type="scientific">Glycomyces harbinensis</name>
    <dbReference type="NCBI Taxonomy" id="58114"/>
    <lineage>
        <taxon>Bacteria</taxon>
        <taxon>Bacillati</taxon>
        <taxon>Actinomycetota</taxon>
        <taxon>Actinomycetes</taxon>
        <taxon>Glycomycetales</taxon>
        <taxon>Glycomycetaceae</taxon>
        <taxon>Glycomyces</taxon>
    </lineage>
</organism>
<comment type="similarity">
    <text evidence="1">Belongs to the methyltransferase superfamily.</text>
</comment>
<dbReference type="InterPro" id="IPR013216">
    <property type="entry name" value="Methyltransf_11"/>
</dbReference>
<keyword evidence="6" id="KW-1185">Reference proteome</keyword>
<keyword evidence="3" id="KW-0808">Transferase</keyword>
<dbReference type="RefSeq" id="WP_091027911.1">
    <property type="nucleotide sequence ID" value="NZ_FNAD01000001.1"/>
</dbReference>
<name>A0A1G6RKN9_9ACTN</name>
<dbReference type="PANTHER" id="PTHR44942:SF4">
    <property type="entry name" value="METHYLTRANSFERASE TYPE 11 DOMAIN-CONTAINING PROTEIN"/>
    <property type="match status" value="1"/>
</dbReference>
<dbReference type="Pfam" id="PF08241">
    <property type="entry name" value="Methyltransf_11"/>
    <property type="match status" value="1"/>
</dbReference>
<dbReference type="Proteomes" id="UP000198949">
    <property type="component" value="Unassembled WGS sequence"/>
</dbReference>
<evidence type="ECO:0000313" key="5">
    <source>
        <dbReference type="EMBL" id="SDD05230.1"/>
    </source>
</evidence>
<dbReference type="OrthoDB" id="9805171at2"/>
<protein>
    <submittedName>
        <fullName evidence="5">Ubiquinone/menaquinone biosynthesis C-methylase UbiE</fullName>
    </submittedName>
</protein>
<feature type="domain" description="Methyltransferase type 11" evidence="4">
    <location>
        <begin position="47"/>
        <end position="141"/>
    </location>
</feature>
<dbReference type="CDD" id="cd02440">
    <property type="entry name" value="AdoMet_MTases"/>
    <property type="match status" value="1"/>
</dbReference>
<proteinExistence type="inferred from homology"/>
<evidence type="ECO:0000256" key="2">
    <source>
        <dbReference type="ARBA" id="ARBA00022603"/>
    </source>
</evidence>
<dbReference type="SUPFAM" id="SSF53335">
    <property type="entry name" value="S-adenosyl-L-methionine-dependent methyltransferases"/>
    <property type="match status" value="1"/>
</dbReference>
<keyword evidence="5" id="KW-0830">Ubiquinone</keyword>
<gene>
    <name evidence="5" type="ORF">SAMN05216270_101542</name>
</gene>
<dbReference type="GO" id="GO:0032259">
    <property type="term" value="P:methylation"/>
    <property type="evidence" value="ECO:0007669"/>
    <property type="project" value="UniProtKB-KW"/>
</dbReference>
<sequence>MGHKRVDYDTTQHAGYAKGRRLLPVSRRTWMRAFRELSGGRRVTAAVDVGSGTGRFTPVLADEFAAPVTGVEPSERMREVALVESAHPLVTYVPGHAADLPIADGAADLALMFLVWHHVPDKPAAARELARVLAPGTRLLIATTFADRPKDLLTYRYFPRAREIDLEVFPTLGDTAALFDGAGFDRAALTEVHHRSADSLAEYTRRQRMRALSVYEHLSDREYRDGMAAMEADAAAETEPRPVESGCDLLALTRR</sequence>